<feature type="compositionally biased region" description="Polar residues" evidence="1">
    <location>
        <begin position="428"/>
        <end position="447"/>
    </location>
</feature>
<accession>A0A1V8T4R5</accession>
<feature type="region of interest" description="Disordered" evidence="1">
    <location>
        <begin position="292"/>
        <end position="315"/>
    </location>
</feature>
<protein>
    <submittedName>
        <fullName evidence="2">Uncharacterized protein</fullName>
    </submittedName>
</protein>
<proteinExistence type="predicted"/>
<keyword evidence="3" id="KW-1185">Reference proteome</keyword>
<sequence>MFAPPPAGHLSRAEIQARRARLQAQRASEDGNSNKSATTLERIDSQPGSPKSDKKRRPFSANKKDVEEIRVGEAEQWKLFGRKGKGKEKGKTGSDGASITSLSPPSTLLLPPPPTPPMGSSVHGSDEGSVMEVKEDEVSEPGMRAEMPTGKAKAAPRRPSRPGELVLPPSALVPGALPTTPSPGSLRATAASTPPLARSPSRAPRTASPAISARSLPTSAPSSPPPAQSPPPIPLKSPLREPKVTRPASQPTPNVVKAPMKKQVSPVDGAISVAMADLSIKDQTPIQVAAGEHRPTRALQRSSGQSFRPLSPTRLSPTYDKLRTIDKPVFKRRSYVAKRSISSSAVRAAMLDLGTQQSLIRPSTTPSTGNANAIPRRMRTVKAIHPRRGPGENLAMLQTSGFFSKPEVIDSASTRIFIDKDLPDTPSSIAPTPTVMYQSPRNSQQSVRSRKSGNIGARSPLSQIAEGSVKNNSVPIHEEVTPTSAHRLTTILEFVSLSENTPPPSGTATLLPTQIHLRGGSIVTVSPPELTAWQRSVYLQGAIKLPKPAILPRKNSVASMEPFQDAIDRVYQSALFVPRRRSDDAIVDDICEFFDDFGFDDVEFGGDFLQPIEEVDVTEVDGMDVDDPGRKGSEVERFSTPPGFASAAEVTPVERLVAKDVVKTTMSLPAIYVPPVETEETLRARGIVRLSQQANRKNSQFSSRKPSVSRLQGRDSVMPEHDSSLHLQPQPEQSMLDVVQEDEAPMGWANEMEGHIGGMDWDDDVEETDAGASWTAPAAMMHRKHALNRGLVGKDKRNPMAKMRRAFATATTIL</sequence>
<dbReference type="OrthoDB" id="3786440at2759"/>
<evidence type="ECO:0000313" key="3">
    <source>
        <dbReference type="Proteomes" id="UP000192596"/>
    </source>
</evidence>
<dbReference type="InParanoid" id="A0A1V8T4R5"/>
<feature type="compositionally biased region" description="Polar residues" evidence="1">
    <location>
        <begin position="693"/>
        <end position="710"/>
    </location>
</feature>
<gene>
    <name evidence="2" type="ORF">B0A48_08796</name>
</gene>
<feature type="compositionally biased region" description="Pro residues" evidence="1">
    <location>
        <begin position="222"/>
        <end position="235"/>
    </location>
</feature>
<feature type="compositionally biased region" description="Low complexity" evidence="1">
    <location>
        <begin position="94"/>
        <end position="109"/>
    </location>
</feature>
<evidence type="ECO:0000256" key="1">
    <source>
        <dbReference type="SAM" id="MobiDB-lite"/>
    </source>
</evidence>
<feature type="compositionally biased region" description="Polar residues" evidence="1">
    <location>
        <begin position="299"/>
        <end position="315"/>
    </location>
</feature>
<dbReference type="STRING" id="1507870.A0A1V8T4R5"/>
<organism evidence="2 3">
    <name type="scientific">Cryoendolithus antarcticus</name>
    <dbReference type="NCBI Taxonomy" id="1507870"/>
    <lineage>
        <taxon>Eukaryota</taxon>
        <taxon>Fungi</taxon>
        <taxon>Dikarya</taxon>
        <taxon>Ascomycota</taxon>
        <taxon>Pezizomycotina</taxon>
        <taxon>Dothideomycetes</taxon>
        <taxon>Dothideomycetidae</taxon>
        <taxon>Cladosporiales</taxon>
        <taxon>Cladosporiaceae</taxon>
        <taxon>Cryoendolithus</taxon>
    </lineage>
</organism>
<dbReference type="EMBL" id="NAJO01000017">
    <property type="protein sequence ID" value="OQO06208.1"/>
    <property type="molecule type" value="Genomic_DNA"/>
</dbReference>
<feature type="region of interest" description="Disordered" evidence="1">
    <location>
        <begin position="1"/>
        <end position="263"/>
    </location>
</feature>
<dbReference type="Proteomes" id="UP000192596">
    <property type="component" value="Unassembled WGS sequence"/>
</dbReference>
<reference evidence="3" key="1">
    <citation type="submission" date="2017-03" db="EMBL/GenBank/DDBJ databases">
        <title>Genomes of endolithic fungi from Antarctica.</title>
        <authorList>
            <person name="Coleine C."/>
            <person name="Masonjones S."/>
            <person name="Stajich J.E."/>
        </authorList>
    </citation>
    <scope>NUCLEOTIDE SEQUENCE [LARGE SCALE GENOMIC DNA]</scope>
    <source>
        <strain evidence="3">CCFEE 5527</strain>
    </source>
</reference>
<comment type="caution">
    <text evidence="2">The sequence shown here is derived from an EMBL/GenBank/DDBJ whole genome shotgun (WGS) entry which is preliminary data.</text>
</comment>
<feature type="compositionally biased region" description="Polar residues" evidence="1">
    <location>
        <begin position="30"/>
        <end position="39"/>
    </location>
</feature>
<evidence type="ECO:0000313" key="2">
    <source>
        <dbReference type="EMBL" id="OQO06208.1"/>
    </source>
</evidence>
<feature type="region of interest" description="Disordered" evidence="1">
    <location>
        <begin position="693"/>
        <end position="728"/>
    </location>
</feature>
<dbReference type="AlphaFoldDB" id="A0A1V8T4R5"/>
<feature type="compositionally biased region" description="Low complexity" evidence="1">
    <location>
        <begin position="187"/>
        <end position="221"/>
    </location>
</feature>
<feature type="region of interest" description="Disordered" evidence="1">
    <location>
        <begin position="428"/>
        <end position="458"/>
    </location>
</feature>
<name>A0A1V8T4R5_9PEZI</name>
<feature type="compositionally biased region" description="Basic and acidic residues" evidence="1">
    <location>
        <begin position="62"/>
        <end position="76"/>
    </location>
</feature>